<reference evidence="7 8" key="1">
    <citation type="journal article" date="2019" name="Int. J. Syst. Evol. Microbiol.">
        <title>The Global Catalogue of Microorganisms (GCM) 10K type strain sequencing project: providing services to taxonomists for standard genome sequencing and annotation.</title>
        <authorList>
            <consortium name="The Broad Institute Genomics Platform"/>
            <consortium name="The Broad Institute Genome Sequencing Center for Infectious Disease"/>
            <person name="Wu L."/>
            <person name="Ma J."/>
        </authorList>
    </citation>
    <scope>NUCLEOTIDE SEQUENCE [LARGE SCALE GENOMIC DNA]</scope>
    <source>
        <strain evidence="7 8">JCM 15933</strain>
    </source>
</reference>
<dbReference type="SUPFAM" id="SSF52743">
    <property type="entry name" value="Subtilisin-like"/>
    <property type="match status" value="1"/>
</dbReference>
<proteinExistence type="inferred from homology"/>
<keyword evidence="4 5" id="KW-0720">Serine protease</keyword>
<name>A0ABN2AIE6_9ACTN</name>
<evidence type="ECO:0000259" key="6">
    <source>
        <dbReference type="Pfam" id="PF00082"/>
    </source>
</evidence>
<evidence type="ECO:0000313" key="7">
    <source>
        <dbReference type="EMBL" id="GAA1519734.1"/>
    </source>
</evidence>
<evidence type="ECO:0000256" key="5">
    <source>
        <dbReference type="PROSITE-ProRule" id="PRU01240"/>
    </source>
</evidence>
<gene>
    <name evidence="7" type="ORF">GCM10009827_039010</name>
</gene>
<dbReference type="InterPro" id="IPR050131">
    <property type="entry name" value="Peptidase_S8_subtilisin-like"/>
</dbReference>
<keyword evidence="3 5" id="KW-0378">Hydrolase</keyword>
<organism evidence="7 8">
    <name type="scientific">Dactylosporangium maewongense</name>
    <dbReference type="NCBI Taxonomy" id="634393"/>
    <lineage>
        <taxon>Bacteria</taxon>
        <taxon>Bacillati</taxon>
        <taxon>Actinomycetota</taxon>
        <taxon>Actinomycetes</taxon>
        <taxon>Micromonosporales</taxon>
        <taxon>Micromonosporaceae</taxon>
        <taxon>Dactylosporangium</taxon>
    </lineage>
</organism>
<dbReference type="Gene3D" id="3.40.50.200">
    <property type="entry name" value="Peptidase S8/S53 domain"/>
    <property type="match status" value="1"/>
</dbReference>
<dbReference type="PROSITE" id="PS51892">
    <property type="entry name" value="SUBTILASE"/>
    <property type="match status" value="1"/>
</dbReference>
<dbReference type="PROSITE" id="PS00138">
    <property type="entry name" value="SUBTILASE_SER"/>
    <property type="match status" value="1"/>
</dbReference>
<evidence type="ECO:0000256" key="4">
    <source>
        <dbReference type="ARBA" id="ARBA00022825"/>
    </source>
</evidence>
<keyword evidence="2 5" id="KW-0645">Protease</keyword>
<accession>A0ABN2AIE6</accession>
<dbReference type="RefSeq" id="WP_344503396.1">
    <property type="nucleotide sequence ID" value="NZ_BAAAQD010000007.1"/>
</dbReference>
<comment type="caution">
    <text evidence="7">The sequence shown here is derived from an EMBL/GenBank/DDBJ whole genome shotgun (WGS) entry which is preliminary data.</text>
</comment>
<feature type="active site" description="Charge relay system" evidence="5">
    <location>
        <position position="346"/>
    </location>
</feature>
<dbReference type="Pfam" id="PF00082">
    <property type="entry name" value="Peptidase_S8"/>
    <property type="match status" value="1"/>
</dbReference>
<dbReference type="PANTHER" id="PTHR43806:SF11">
    <property type="entry name" value="CEREVISIN-RELATED"/>
    <property type="match status" value="1"/>
</dbReference>
<comment type="similarity">
    <text evidence="1 5">Belongs to the peptidase S8 family.</text>
</comment>
<dbReference type="InterPro" id="IPR000209">
    <property type="entry name" value="Peptidase_S8/S53_dom"/>
</dbReference>
<protein>
    <submittedName>
        <fullName evidence="7">S8/S53 family peptidase</fullName>
    </submittedName>
</protein>
<dbReference type="Proteomes" id="UP001501470">
    <property type="component" value="Unassembled WGS sequence"/>
</dbReference>
<evidence type="ECO:0000313" key="8">
    <source>
        <dbReference type="Proteomes" id="UP001501470"/>
    </source>
</evidence>
<evidence type="ECO:0000256" key="2">
    <source>
        <dbReference type="ARBA" id="ARBA00022670"/>
    </source>
</evidence>
<sequence>MSVARDRLERWLATRDARLSGLPWLRTESHAGRTVRFVADEILVQDASTAIAHRTLVGLGHRTSEIAEDEPASGLRRLRTSGLDVSDAVRRLRGQLPQGSVVGANHVFMSTPHEHGGPFGPPVAVDAPSAKLISSDHASPVRVTVMDTGIWLNSPLPEGCYTATPENHETVTDGDGDGMLDSDVGHANFIAGVVAQGTTGAQVRIVKVLDSFGVCTEADLAAAITALTDTDVLNLSLGGYSIGDLPPAALSAALRTFLAGGDRVVVAAAGNNGVADRPFWPAAFTASGEAWADRLLAVAAHDGTAICEWSNTGPWVSVAAPGADVVSTYINHDLFSSGWAAWSGTSFATPKVVAAVVDRVATAGSVTAAAAAVRAEAQGSMVGGYPALH</sequence>
<keyword evidence="8" id="KW-1185">Reference proteome</keyword>
<feature type="active site" description="Charge relay system" evidence="5">
    <location>
        <position position="186"/>
    </location>
</feature>
<feature type="domain" description="Peptidase S8/S53" evidence="6">
    <location>
        <begin position="141"/>
        <end position="356"/>
    </location>
</feature>
<dbReference type="PANTHER" id="PTHR43806">
    <property type="entry name" value="PEPTIDASE S8"/>
    <property type="match status" value="1"/>
</dbReference>
<dbReference type="InterPro" id="IPR036852">
    <property type="entry name" value="Peptidase_S8/S53_dom_sf"/>
</dbReference>
<dbReference type="EMBL" id="BAAAQD010000007">
    <property type="protein sequence ID" value="GAA1519734.1"/>
    <property type="molecule type" value="Genomic_DNA"/>
</dbReference>
<evidence type="ECO:0000256" key="3">
    <source>
        <dbReference type="ARBA" id="ARBA00022801"/>
    </source>
</evidence>
<dbReference type="CDD" id="cd00306">
    <property type="entry name" value="Peptidases_S8_S53"/>
    <property type="match status" value="1"/>
</dbReference>
<dbReference type="InterPro" id="IPR023828">
    <property type="entry name" value="Peptidase_S8_Ser-AS"/>
</dbReference>
<feature type="active site" description="Charge relay system" evidence="5">
    <location>
        <position position="147"/>
    </location>
</feature>
<evidence type="ECO:0000256" key="1">
    <source>
        <dbReference type="ARBA" id="ARBA00011073"/>
    </source>
</evidence>